<gene>
    <name evidence="2" type="ORF">CNEO2_540013</name>
    <name evidence="1" type="ORF">CNEO_10086</name>
</gene>
<dbReference type="Proteomes" id="UP000789738">
    <property type="component" value="Unassembled WGS sequence"/>
</dbReference>
<comment type="caution">
    <text evidence="1">The sequence shown here is derived from an EMBL/GenBank/DDBJ whole genome shotgun (WGS) entry which is preliminary data.</text>
</comment>
<dbReference type="AlphaFoldDB" id="A0AA86JLR5"/>
<dbReference type="EMBL" id="CAMTCP010000253">
    <property type="protein sequence ID" value="CAI3652769.1"/>
    <property type="molecule type" value="Genomic_DNA"/>
</dbReference>
<evidence type="ECO:0000313" key="3">
    <source>
        <dbReference type="Proteomes" id="UP000789738"/>
    </source>
</evidence>
<protein>
    <submittedName>
        <fullName evidence="1">Uncharacterized protein</fullName>
    </submittedName>
</protein>
<name>A0AA86JLR5_9CLOT</name>
<evidence type="ECO:0000313" key="2">
    <source>
        <dbReference type="EMBL" id="CAI3652769.1"/>
    </source>
</evidence>
<evidence type="ECO:0000313" key="1">
    <source>
        <dbReference type="EMBL" id="CAG9701552.1"/>
    </source>
</evidence>
<organism evidence="1 3">
    <name type="scientific">Clostridium neonatale</name>
    <dbReference type="NCBI Taxonomy" id="137838"/>
    <lineage>
        <taxon>Bacteria</taxon>
        <taxon>Bacillati</taxon>
        <taxon>Bacillota</taxon>
        <taxon>Clostridia</taxon>
        <taxon>Eubacteriales</taxon>
        <taxon>Clostridiaceae</taxon>
        <taxon>Clostridium</taxon>
    </lineage>
</organism>
<proteinExistence type="predicted"/>
<sequence>MKNFVLVDNVGMLLEPMDIDLKRVRILNNSSLEAKDKMKGM</sequence>
<accession>A0AA86JLR5</accession>
<dbReference type="Proteomes" id="UP001189143">
    <property type="component" value="Unassembled WGS sequence"/>
</dbReference>
<reference evidence="2" key="2">
    <citation type="submission" date="2022-10" db="EMBL/GenBank/DDBJ databases">
        <authorList>
            <person name="Aires J."/>
            <person name="Mesa V."/>
        </authorList>
    </citation>
    <scope>NUCLEOTIDE SEQUENCE</scope>
    <source>
        <strain evidence="2">Clostridium neonatale JD116</strain>
    </source>
</reference>
<reference evidence="1" key="1">
    <citation type="submission" date="2021-10" db="EMBL/GenBank/DDBJ databases">
        <authorList>
            <person name="Mesa V."/>
        </authorList>
    </citation>
    <scope>NUCLEOTIDE SEQUENCE</scope>
    <source>
        <strain evidence="1">CC3_PB</strain>
    </source>
</reference>
<dbReference type="EMBL" id="CAKJVE010000001">
    <property type="protein sequence ID" value="CAG9701552.1"/>
    <property type="molecule type" value="Genomic_DNA"/>
</dbReference>